<keyword evidence="3" id="KW-0332">GMP biosynthesis</keyword>
<keyword evidence="5" id="KW-0067">ATP-binding</keyword>
<dbReference type="AlphaFoldDB" id="A0A430S7Y6"/>
<reference evidence="8" key="1">
    <citation type="submission" date="2017-10" db="EMBL/GenBank/DDBJ databases">
        <authorList>
            <person name="Wilpiszeski R.L."/>
            <person name="Zhidan Z."/>
            <person name="House C.H."/>
        </authorList>
    </citation>
    <scope>NUCLEOTIDE SEQUENCE</scope>
    <source>
        <strain evidence="8">12_S12</strain>
    </source>
</reference>
<evidence type="ECO:0000256" key="2">
    <source>
        <dbReference type="ARBA" id="ARBA00022741"/>
    </source>
</evidence>
<feature type="domain" description="Glutamine amidotransferase" evidence="6">
    <location>
        <begin position="3"/>
        <end position="55"/>
    </location>
</feature>
<feature type="non-terminal residue" evidence="7">
    <location>
        <position position="64"/>
    </location>
</feature>
<evidence type="ECO:0000313" key="10">
    <source>
        <dbReference type="Proteomes" id="UP000288051"/>
    </source>
</evidence>
<keyword evidence="2" id="KW-0547">Nucleotide-binding</keyword>
<dbReference type="PANTHER" id="PTHR11922">
    <property type="entry name" value="GMP SYNTHASE-RELATED"/>
    <property type="match status" value="1"/>
</dbReference>
<dbReference type="GO" id="GO:0005829">
    <property type="term" value="C:cytosol"/>
    <property type="evidence" value="ECO:0007669"/>
    <property type="project" value="TreeGrafter"/>
</dbReference>
<evidence type="ECO:0000256" key="1">
    <source>
        <dbReference type="ARBA" id="ARBA00022598"/>
    </source>
</evidence>
<dbReference type="EC" id="6.3.5.2" evidence="7"/>
<dbReference type="EMBL" id="PELZ01000477">
    <property type="protein sequence ID" value="RTH31722.1"/>
    <property type="molecule type" value="Genomic_DNA"/>
</dbReference>
<dbReference type="InterPro" id="IPR029062">
    <property type="entry name" value="Class_I_gatase-like"/>
</dbReference>
<dbReference type="InterPro" id="IPR017926">
    <property type="entry name" value="GATASE"/>
</dbReference>
<keyword evidence="4" id="KW-0658">Purine biosynthesis</keyword>
<dbReference type="Proteomes" id="UP000287962">
    <property type="component" value="Unassembled WGS sequence"/>
</dbReference>
<dbReference type="EMBL" id="PEML01000027">
    <property type="protein sequence ID" value="RTI09664.1"/>
    <property type="molecule type" value="Genomic_DNA"/>
</dbReference>
<organism evidence="7 10">
    <name type="scientific">Thermus scotoductus</name>
    <dbReference type="NCBI Taxonomy" id="37636"/>
    <lineage>
        <taxon>Bacteria</taxon>
        <taxon>Thermotogati</taxon>
        <taxon>Deinococcota</taxon>
        <taxon>Deinococci</taxon>
        <taxon>Thermales</taxon>
        <taxon>Thermaceae</taxon>
        <taxon>Thermus</taxon>
    </lineage>
</organism>
<keyword evidence="1 7" id="KW-0436">Ligase</keyword>
<name>A0A430S7Y6_THESC</name>
<evidence type="ECO:0000259" key="6">
    <source>
        <dbReference type="Pfam" id="PF00117"/>
    </source>
</evidence>
<protein>
    <submittedName>
        <fullName evidence="7">GMP synthase (Glutamine-hydrolyzing)</fullName>
        <ecNumber evidence="7">6.3.5.2</ecNumber>
    </submittedName>
</protein>
<evidence type="ECO:0000256" key="4">
    <source>
        <dbReference type="ARBA" id="ARBA00022755"/>
    </source>
</evidence>
<dbReference type="PANTHER" id="PTHR11922:SF2">
    <property type="entry name" value="GMP SYNTHASE [GLUTAMINE-HYDROLYZING]"/>
    <property type="match status" value="1"/>
</dbReference>
<dbReference type="Pfam" id="PF00117">
    <property type="entry name" value="GATase"/>
    <property type="match status" value="1"/>
</dbReference>
<sequence length="64" mass="7184">MVLVLDFGSQYTRLIARRLRELRVFSLILPGRASLEEILKHKPQALILSGGPNSVFDPDAPRPD</sequence>
<dbReference type="Gene3D" id="3.40.50.880">
    <property type="match status" value="1"/>
</dbReference>
<dbReference type="Proteomes" id="UP000288051">
    <property type="component" value="Unassembled WGS sequence"/>
</dbReference>
<evidence type="ECO:0000256" key="3">
    <source>
        <dbReference type="ARBA" id="ARBA00022749"/>
    </source>
</evidence>
<evidence type="ECO:0000256" key="5">
    <source>
        <dbReference type="ARBA" id="ARBA00022840"/>
    </source>
</evidence>
<accession>A0A430S7Y6</accession>
<comment type="caution">
    <text evidence="7">The sequence shown here is derived from an EMBL/GenBank/DDBJ whole genome shotgun (WGS) entry which is preliminary data.</text>
</comment>
<evidence type="ECO:0000313" key="8">
    <source>
        <dbReference type="EMBL" id="RTI09664.1"/>
    </source>
</evidence>
<evidence type="ECO:0000313" key="7">
    <source>
        <dbReference type="EMBL" id="RTH31722.1"/>
    </source>
</evidence>
<evidence type="ECO:0000313" key="9">
    <source>
        <dbReference type="Proteomes" id="UP000287962"/>
    </source>
</evidence>
<dbReference type="GO" id="GO:0003921">
    <property type="term" value="F:GMP synthase activity"/>
    <property type="evidence" value="ECO:0007669"/>
    <property type="project" value="TreeGrafter"/>
</dbReference>
<reference evidence="9 10" key="2">
    <citation type="journal article" date="2019" name="Extremophiles">
        <title>Biogeography of thermophiles and predominance of Thermus scotoductus in domestic water heaters.</title>
        <authorList>
            <person name="Wilpiszeski R.L."/>
            <person name="Zhang Z."/>
            <person name="House C.H."/>
        </authorList>
    </citation>
    <scope>NUCLEOTIDE SEQUENCE [LARGE SCALE GENOMIC DNA]</scope>
    <source>
        <strain evidence="8 9">12_S12</strain>
        <strain evidence="7 10">24_S24</strain>
    </source>
</reference>
<gene>
    <name evidence="7" type="primary">guaA</name>
    <name evidence="8" type="ORF">CSW25_01375</name>
    <name evidence="7" type="ORF">CSW37_13620</name>
</gene>
<keyword evidence="9" id="KW-1185">Reference proteome</keyword>
<dbReference type="PROSITE" id="PS51273">
    <property type="entry name" value="GATASE_TYPE_1"/>
    <property type="match status" value="1"/>
</dbReference>
<proteinExistence type="predicted"/>
<dbReference type="GO" id="GO:0005524">
    <property type="term" value="F:ATP binding"/>
    <property type="evidence" value="ECO:0007669"/>
    <property type="project" value="UniProtKB-KW"/>
</dbReference>
<dbReference type="SUPFAM" id="SSF52317">
    <property type="entry name" value="Class I glutamine amidotransferase-like"/>
    <property type="match status" value="1"/>
</dbReference>